<dbReference type="EMBL" id="CAJNRF010009908">
    <property type="protein sequence ID" value="CAF2114795.1"/>
    <property type="molecule type" value="Genomic_DNA"/>
</dbReference>
<comment type="caution">
    <text evidence="7">The sequence shown here is derived from an EMBL/GenBank/DDBJ whole genome shotgun (WGS) entry which is preliminary data.</text>
</comment>
<dbReference type="GO" id="GO:0005886">
    <property type="term" value="C:plasma membrane"/>
    <property type="evidence" value="ECO:0007669"/>
    <property type="project" value="TreeGrafter"/>
</dbReference>
<dbReference type="EMBL" id="CAJOBF010000745">
    <property type="protein sequence ID" value="CAF3863806.1"/>
    <property type="molecule type" value="Genomic_DNA"/>
</dbReference>
<organism evidence="7 11">
    <name type="scientific">Rotaria magnacalcarata</name>
    <dbReference type="NCBI Taxonomy" id="392030"/>
    <lineage>
        <taxon>Eukaryota</taxon>
        <taxon>Metazoa</taxon>
        <taxon>Spiralia</taxon>
        <taxon>Gnathifera</taxon>
        <taxon>Rotifera</taxon>
        <taxon>Eurotatoria</taxon>
        <taxon>Bdelloidea</taxon>
        <taxon>Philodinida</taxon>
        <taxon>Philodinidae</taxon>
        <taxon>Rotaria</taxon>
    </lineage>
</organism>
<comment type="subcellular location">
    <subcellularLocation>
        <location evidence="1">Membrane</location>
        <topology evidence="1">Multi-pass membrane protein</topology>
    </subcellularLocation>
</comment>
<dbReference type="GO" id="GO:0005385">
    <property type="term" value="F:zinc ion transmembrane transporter activity"/>
    <property type="evidence" value="ECO:0007669"/>
    <property type="project" value="TreeGrafter"/>
</dbReference>
<keyword evidence="2 6" id="KW-0812">Transmembrane</keyword>
<feature type="compositionally biased region" description="Basic and acidic residues" evidence="5">
    <location>
        <begin position="186"/>
        <end position="201"/>
    </location>
</feature>
<feature type="region of interest" description="Disordered" evidence="5">
    <location>
        <begin position="145"/>
        <end position="201"/>
    </location>
</feature>
<evidence type="ECO:0000313" key="10">
    <source>
        <dbReference type="EMBL" id="CAF4076812.1"/>
    </source>
</evidence>
<evidence type="ECO:0000256" key="4">
    <source>
        <dbReference type="ARBA" id="ARBA00023136"/>
    </source>
</evidence>
<keyword evidence="12" id="KW-1185">Reference proteome</keyword>
<evidence type="ECO:0000313" key="7">
    <source>
        <dbReference type="EMBL" id="CAF2114795.1"/>
    </source>
</evidence>
<feature type="compositionally biased region" description="Basic and acidic residues" evidence="5">
    <location>
        <begin position="155"/>
        <end position="173"/>
    </location>
</feature>
<dbReference type="Proteomes" id="UP000663887">
    <property type="component" value="Unassembled WGS sequence"/>
</dbReference>
<dbReference type="PANTHER" id="PTHR11040">
    <property type="entry name" value="ZINC/IRON TRANSPORTER"/>
    <property type="match status" value="1"/>
</dbReference>
<dbReference type="PANTHER" id="PTHR11040:SF44">
    <property type="entry name" value="PROTEIN ZNTC-RELATED"/>
    <property type="match status" value="1"/>
</dbReference>
<feature type="compositionally biased region" description="Basic residues" evidence="5">
    <location>
        <begin position="145"/>
        <end position="154"/>
    </location>
</feature>
<feature type="transmembrane region" description="Helical" evidence="6">
    <location>
        <begin position="346"/>
        <end position="370"/>
    </location>
</feature>
<dbReference type="Proteomes" id="UP000663842">
    <property type="component" value="Unassembled WGS sequence"/>
</dbReference>
<keyword evidence="3 6" id="KW-1133">Transmembrane helix</keyword>
<dbReference type="Proteomes" id="UP000663856">
    <property type="component" value="Unassembled WGS sequence"/>
</dbReference>
<reference evidence="7" key="1">
    <citation type="submission" date="2021-02" db="EMBL/GenBank/DDBJ databases">
        <authorList>
            <person name="Nowell W R."/>
        </authorList>
    </citation>
    <scope>NUCLEOTIDE SEQUENCE</scope>
</reference>
<name>A0A816UQ66_9BILA</name>
<protein>
    <submittedName>
        <fullName evidence="7">Uncharacterized protein</fullName>
    </submittedName>
</protein>
<feature type="transmembrane region" description="Helical" evidence="6">
    <location>
        <begin position="107"/>
        <end position="129"/>
    </location>
</feature>
<evidence type="ECO:0000256" key="2">
    <source>
        <dbReference type="ARBA" id="ARBA00022692"/>
    </source>
</evidence>
<dbReference type="EMBL" id="CAJOBG010003703">
    <property type="protein sequence ID" value="CAF4076812.1"/>
    <property type="molecule type" value="Genomic_DNA"/>
</dbReference>
<proteinExistence type="predicted"/>
<gene>
    <name evidence="10" type="ORF">OVN521_LOCUS19526</name>
    <name evidence="9" type="ORF">UXM345_LOCUS8530</name>
    <name evidence="7" type="ORF">WKI299_LOCUS22977</name>
    <name evidence="8" type="ORF">XDN619_LOCUS31271</name>
</gene>
<dbReference type="EMBL" id="CAJNRG010015562">
    <property type="protein sequence ID" value="CAF2172310.1"/>
    <property type="molecule type" value="Genomic_DNA"/>
</dbReference>
<evidence type="ECO:0000313" key="11">
    <source>
        <dbReference type="Proteomes" id="UP000663856"/>
    </source>
</evidence>
<evidence type="ECO:0000313" key="9">
    <source>
        <dbReference type="EMBL" id="CAF3863806.1"/>
    </source>
</evidence>
<dbReference type="AlphaFoldDB" id="A0A816UQ66"/>
<evidence type="ECO:0000256" key="6">
    <source>
        <dbReference type="SAM" id="Phobius"/>
    </source>
</evidence>
<accession>A0A816UQ66</accession>
<feature type="transmembrane region" description="Helical" evidence="6">
    <location>
        <begin position="390"/>
        <end position="409"/>
    </location>
</feature>
<keyword evidence="4 6" id="KW-0472">Membrane</keyword>
<feature type="transmembrane region" description="Helical" evidence="6">
    <location>
        <begin position="312"/>
        <end position="334"/>
    </location>
</feature>
<feature type="compositionally biased region" description="Polar residues" evidence="5">
    <location>
        <begin position="175"/>
        <end position="185"/>
    </location>
</feature>
<evidence type="ECO:0000256" key="5">
    <source>
        <dbReference type="SAM" id="MobiDB-lite"/>
    </source>
</evidence>
<feature type="transmembrane region" description="Helical" evidence="6">
    <location>
        <begin position="66"/>
        <end position="87"/>
    </location>
</feature>
<feature type="transmembrane region" description="Helical" evidence="6">
    <location>
        <begin position="31"/>
        <end position="54"/>
    </location>
</feature>
<dbReference type="InterPro" id="IPR003689">
    <property type="entry name" value="ZIP"/>
</dbReference>
<sequence length="410" mass="44410">MNSADNVSTTTVAPDSDCFLTNEQINSSYNLTLHIISIFVLLVVSLFGALAAVGSVRVKCLRINPIIISTGKFFGSGVVLATGFVHILPDAIQTLNDSCLPESWTVYGAYGGLFAMLAALVMQLIEFLAHQHVYSRECAHTHIITKHNDHKNHKHYDLKQIKGKTEQSEKIEPVTETTGKPANDNQTHDHSDESTHIKHVHSHGDVVHKENQNGTIVIEIKNNEGTSASANRCEVSGHHHGAAFHDDGQGNKISTYLLECGVALHSILIGLTLGTTTDSFVALFIALCFHQFFEAFALGAQIARTTAITLRSAIFMVIFFSLTTPVGIAIGVGIHSGIYNPKSVTTLLVTGILDSLSAGILIYVSLVNLITADMGVHASEFHSLSKRLKLLYYVALYLGVAVMAVIGRWA</sequence>
<evidence type="ECO:0000313" key="8">
    <source>
        <dbReference type="EMBL" id="CAF2172310.1"/>
    </source>
</evidence>
<evidence type="ECO:0000256" key="3">
    <source>
        <dbReference type="ARBA" id="ARBA00022989"/>
    </source>
</evidence>
<dbReference type="Pfam" id="PF02535">
    <property type="entry name" value="Zip"/>
    <property type="match status" value="1"/>
</dbReference>
<feature type="transmembrane region" description="Helical" evidence="6">
    <location>
        <begin position="280"/>
        <end position="300"/>
    </location>
</feature>
<evidence type="ECO:0000313" key="12">
    <source>
        <dbReference type="Proteomes" id="UP000663866"/>
    </source>
</evidence>
<feature type="transmembrane region" description="Helical" evidence="6">
    <location>
        <begin position="256"/>
        <end position="274"/>
    </location>
</feature>
<evidence type="ECO:0000256" key="1">
    <source>
        <dbReference type="ARBA" id="ARBA00004141"/>
    </source>
</evidence>
<dbReference type="Proteomes" id="UP000663866">
    <property type="component" value="Unassembled WGS sequence"/>
</dbReference>